<evidence type="ECO:0000256" key="6">
    <source>
        <dbReference type="PROSITE-ProRule" id="PRU00309"/>
    </source>
</evidence>
<feature type="compositionally biased region" description="Polar residues" evidence="7">
    <location>
        <begin position="330"/>
        <end position="347"/>
    </location>
</feature>
<accession>A0A232EKA3</accession>
<dbReference type="SMART" id="SM00692">
    <property type="entry name" value="DM3"/>
    <property type="match status" value="2"/>
</dbReference>
<dbReference type="GO" id="GO:0008270">
    <property type="term" value="F:zinc ion binding"/>
    <property type="evidence" value="ECO:0007669"/>
    <property type="project" value="UniProtKB-KW"/>
</dbReference>
<feature type="region of interest" description="Disordered" evidence="7">
    <location>
        <begin position="330"/>
        <end position="359"/>
    </location>
</feature>
<evidence type="ECO:0000256" key="4">
    <source>
        <dbReference type="ARBA" id="ARBA00022833"/>
    </source>
</evidence>
<evidence type="ECO:0000313" key="10">
    <source>
        <dbReference type="Proteomes" id="UP000215335"/>
    </source>
</evidence>
<reference evidence="9 10" key="1">
    <citation type="journal article" date="2017" name="Curr. Biol.">
        <title>The Evolution of Venom by Co-option of Single-Copy Genes.</title>
        <authorList>
            <person name="Martinson E.O."/>
            <person name="Mrinalini"/>
            <person name="Kelkar Y.D."/>
            <person name="Chang C.H."/>
            <person name="Werren J.H."/>
        </authorList>
    </citation>
    <scope>NUCLEOTIDE SEQUENCE [LARGE SCALE GENOMIC DNA]</scope>
    <source>
        <strain evidence="9 10">Alberta</strain>
        <tissue evidence="9">Whole body</tissue>
    </source>
</reference>
<dbReference type="SUPFAM" id="SSF57716">
    <property type="entry name" value="Glucocorticoid receptor-like (DNA-binding domain)"/>
    <property type="match status" value="2"/>
</dbReference>
<comment type="caution">
    <text evidence="9">The sequence shown here is derived from an EMBL/GenBank/DDBJ whole genome shotgun (WGS) entry which is preliminary data.</text>
</comment>
<protein>
    <recommendedName>
        <fullName evidence="8">THAP-type domain-containing protein</fullName>
    </recommendedName>
</protein>
<sequence>MTDMEGKAQKSANKKFCSVPDCKGQGASMFHKFPLDEAVKRKWIETCHITNPVTTNSYVCNSHFSEEDYSCLKPKRLRRFVVPSKNLIHEEPDFEEFDPEKEISGVKQNDPGAALPTFVKVDILSHKMHGDAKTAAEVLELEKPTMGQFKQIKRVCCISDCHAKSSQSTFFHTFPKLKRIYQQWYAACNLSGPVKYPLFVCNSHFRKEDYLNLDSKTPILKSNAIPCLNVPRKPKFRVVFKEEKNEKETSTTVAKYGKYMLIYFELSICITCSNGEDKEKVTTIIYVPKNCKSVIAADSEPVQVVKALDNKNKSMPKNASNVLQNQNPIKSNAITKNQSEVVVQQKQSTDKGEQPNASDNEVEITSVLIKNDSHNHKPNSTVRTKEEKKNTVPKYLQVANERIKKNVSAITLCAGCGQYTTVNDEDLIDIKKNPETLAAEALLELQEVHPPNEDERTVITRKGIEICDRVIRKKRFSLLGLLNNDSELMAFTGINIALLDRLANAVTSAEGPKCVAKISNPPRERIVLCLCKLRTNLSFRSLAAMFGLTQIVCSSYFFAMVRTLAGILKHTIYWSKTEELLKNLPEAFQSFKQTRVILNCTEAEIEKQRCPKCKYELFEKKIEYESVKFVLGVAPNGLVIFKSKTFDAQGEDTSVFTQTALLESLDPMKEAIMADNSLNIEAECVERNITLIKALRFEKNKQYSAKDVELIKNVCAARVHVDRTLQRIKMYKVLQTKISWRLLPYLDDICTIVAGVVNLKNPILPDDVHLAQAGLKV</sequence>
<dbReference type="GO" id="GO:0003677">
    <property type="term" value="F:DNA binding"/>
    <property type="evidence" value="ECO:0007669"/>
    <property type="project" value="UniProtKB-UniRule"/>
</dbReference>
<dbReference type="PANTHER" id="PTHR23080">
    <property type="entry name" value="THAP DOMAIN PROTEIN"/>
    <property type="match status" value="1"/>
</dbReference>
<keyword evidence="2" id="KW-0479">Metal-binding</keyword>
<keyword evidence="4" id="KW-0862">Zinc</keyword>
<keyword evidence="3 6" id="KW-0863">Zinc-finger</keyword>
<keyword evidence="10" id="KW-1185">Reference proteome</keyword>
<dbReference type="Pfam" id="PF05485">
    <property type="entry name" value="THAP"/>
    <property type="match status" value="2"/>
</dbReference>
<evidence type="ECO:0000256" key="3">
    <source>
        <dbReference type="ARBA" id="ARBA00022771"/>
    </source>
</evidence>
<keyword evidence="5 6" id="KW-0238">DNA-binding</keyword>
<feature type="domain" description="THAP-type" evidence="8">
    <location>
        <begin position="152"/>
        <end position="229"/>
    </location>
</feature>
<gene>
    <name evidence="9" type="ORF">TSAR_005708</name>
</gene>
<evidence type="ECO:0000256" key="2">
    <source>
        <dbReference type="ARBA" id="ARBA00022723"/>
    </source>
</evidence>
<dbReference type="PANTHER" id="PTHR23080:SF141">
    <property type="entry name" value="TRANSPOSASE HELIX-TURN-HELIX DOMAIN-CONTAINING PROTEIN"/>
    <property type="match status" value="1"/>
</dbReference>
<dbReference type="EMBL" id="NNAY01003824">
    <property type="protein sequence ID" value="OXU18794.1"/>
    <property type="molecule type" value="Genomic_DNA"/>
</dbReference>
<dbReference type="Gene3D" id="6.20.210.20">
    <property type="entry name" value="THAP domain"/>
    <property type="match status" value="2"/>
</dbReference>
<dbReference type="InterPro" id="IPR027806">
    <property type="entry name" value="HARBI1_dom"/>
</dbReference>
<dbReference type="Proteomes" id="UP000215335">
    <property type="component" value="Unassembled WGS sequence"/>
</dbReference>
<evidence type="ECO:0000256" key="1">
    <source>
        <dbReference type="ARBA" id="ARBA00001968"/>
    </source>
</evidence>
<feature type="domain" description="THAP-type" evidence="8">
    <location>
        <begin position="13"/>
        <end position="86"/>
    </location>
</feature>
<evidence type="ECO:0000256" key="5">
    <source>
        <dbReference type="ARBA" id="ARBA00023125"/>
    </source>
</evidence>
<dbReference type="AlphaFoldDB" id="A0A232EKA3"/>
<dbReference type="SMART" id="SM00980">
    <property type="entry name" value="THAP"/>
    <property type="match status" value="2"/>
</dbReference>
<comment type="cofactor">
    <cofactor evidence="1">
        <name>a divalent metal cation</name>
        <dbReference type="ChEBI" id="CHEBI:60240"/>
    </cofactor>
</comment>
<evidence type="ECO:0000256" key="7">
    <source>
        <dbReference type="SAM" id="MobiDB-lite"/>
    </source>
</evidence>
<dbReference type="PROSITE" id="PS50950">
    <property type="entry name" value="ZF_THAP"/>
    <property type="match status" value="2"/>
</dbReference>
<dbReference type="Pfam" id="PF13359">
    <property type="entry name" value="DDE_Tnp_4"/>
    <property type="match status" value="1"/>
</dbReference>
<dbReference type="InterPro" id="IPR006612">
    <property type="entry name" value="THAP_Znf"/>
</dbReference>
<proteinExistence type="predicted"/>
<name>A0A232EKA3_9HYME</name>
<dbReference type="InterPro" id="IPR038441">
    <property type="entry name" value="THAP_Znf_sf"/>
</dbReference>
<evidence type="ECO:0000313" key="9">
    <source>
        <dbReference type="EMBL" id="OXU18794.1"/>
    </source>
</evidence>
<organism evidence="9 10">
    <name type="scientific">Trichomalopsis sarcophagae</name>
    <dbReference type="NCBI Taxonomy" id="543379"/>
    <lineage>
        <taxon>Eukaryota</taxon>
        <taxon>Metazoa</taxon>
        <taxon>Ecdysozoa</taxon>
        <taxon>Arthropoda</taxon>
        <taxon>Hexapoda</taxon>
        <taxon>Insecta</taxon>
        <taxon>Pterygota</taxon>
        <taxon>Neoptera</taxon>
        <taxon>Endopterygota</taxon>
        <taxon>Hymenoptera</taxon>
        <taxon>Apocrita</taxon>
        <taxon>Proctotrupomorpha</taxon>
        <taxon>Chalcidoidea</taxon>
        <taxon>Pteromalidae</taxon>
        <taxon>Pteromalinae</taxon>
        <taxon>Trichomalopsis</taxon>
    </lineage>
</organism>
<dbReference type="Pfam" id="PF13613">
    <property type="entry name" value="HTH_Tnp_4"/>
    <property type="match status" value="1"/>
</dbReference>
<evidence type="ECO:0000259" key="8">
    <source>
        <dbReference type="PROSITE" id="PS50950"/>
    </source>
</evidence>
<dbReference type="InterPro" id="IPR027805">
    <property type="entry name" value="Transposase_HTH_dom"/>
</dbReference>
<dbReference type="OrthoDB" id="6598185at2759"/>